<evidence type="ECO:0000256" key="6">
    <source>
        <dbReference type="ARBA" id="ARBA00022840"/>
    </source>
</evidence>
<dbReference type="InterPro" id="IPR020058">
    <property type="entry name" value="Glu/Gln-tRNA-synth_Ib_cat-dom"/>
</dbReference>
<dbReference type="HAMAP" id="MF_00022">
    <property type="entry name" value="Glu_tRNA_synth_type1"/>
    <property type="match status" value="1"/>
</dbReference>
<dbReference type="AlphaFoldDB" id="A0A6J6XI87"/>
<dbReference type="InterPro" id="IPR045462">
    <property type="entry name" value="aa-tRNA-synth_I_cd-bd"/>
</dbReference>
<dbReference type="InterPro" id="IPR000924">
    <property type="entry name" value="Glu/Gln-tRNA-synth"/>
</dbReference>
<dbReference type="GO" id="GO:0005524">
    <property type="term" value="F:ATP binding"/>
    <property type="evidence" value="ECO:0007669"/>
    <property type="project" value="UniProtKB-KW"/>
</dbReference>
<evidence type="ECO:0000256" key="3">
    <source>
        <dbReference type="ARBA" id="ARBA00012835"/>
    </source>
</evidence>
<keyword evidence="7" id="KW-0648">Protein biosynthesis</keyword>
<dbReference type="EMBL" id="CAFAAS010000001">
    <property type="protein sequence ID" value="CAB4795334.1"/>
    <property type="molecule type" value="Genomic_DNA"/>
</dbReference>
<evidence type="ECO:0000259" key="11">
    <source>
        <dbReference type="Pfam" id="PF19269"/>
    </source>
</evidence>
<keyword evidence="8" id="KW-0030">Aminoacyl-tRNA synthetase</keyword>
<accession>A0A6J6XI87</accession>
<comment type="similarity">
    <text evidence="2">Belongs to the class-I aminoacyl-tRNA synthetase family. Glutamate--tRNA ligase type 1 subfamily.</text>
</comment>
<dbReference type="PROSITE" id="PS00178">
    <property type="entry name" value="AA_TRNA_LIGASE_I"/>
    <property type="match status" value="1"/>
</dbReference>
<organism evidence="12">
    <name type="scientific">freshwater metagenome</name>
    <dbReference type="NCBI Taxonomy" id="449393"/>
    <lineage>
        <taxon>unclassified sequences</taxon>
        <taxon>metagenomes</taxon>
        <taxon>ecological metagenomes</taxon>
    </lineage>
</organism>
<dbReference type="InterPro" id="IPR008925">
    <property type="entry name" value="aa_tRNA-synth_I_cd-bd_sf"/>
</dbReference>
<dbReference type="InterPro" id="IPR049940">
    <property type="entry name" value="GluQ/Sye"/>
</dbReference>
<dbReference type="GO" id="GO:0005739">
    <property type="term" value="C:mitochondrion"/>
    <property type="evidence" value="ECO:0007669"/>
    <property type="project" value="UniProtKB-SubCell"/>
</dbReference>
<dbReference type="InterPro" id="IPR004527">
    <property type="entry name" value="Glu-tRNA-ligase_bac/mito"/>
</dbReference>
<comment type="subcellular location">
    <subcellularLocation>
        <location evidence="1">Mitochondrion</location>
    </subcellularLocation>
</comment>
<dbReference type="InterPro" id="IPR033910">
    <property type="entry name" value="GluRS_core"/>
</dbReference>
<dbReference type="GO" id="GO:0000049">
    <property type="term" value="F:tRNA binding"/>
    <property type="evidence" value="ECO:0007669"/>
    <property type="project" value="InterPro"/>
</dbReference>
<evidence type="ECO:0000259" key="10">
    <source>
        <dbReference type="Pfam" id="PF00749"/>
    </source>
</evidence>
<dbReference type="CDD" id="cd00808">
    <property type="entry name" value="GluRS_core"/>
    <property type="match status" value="1"/>
</dbReference>
<dbReference type="Pfam" id="PF19269">
    <property type="entry name" value="Anticodon_2"/>
    <property type="match status" value="1"/>
</dbReference>
<dbReference type="PANTHER" id="PTHR43311">
    <property type="entry name" value="GLUTAMATE--TRNA LIGASE"/>
    <property type="match status" value="1"/>
</dbReference>
<dbReference type="InterPro" id="IPR020751">
    <property type="entry name" value="aa-tRNA-synth_I_codon-bd_sub2"/>
</dbReference>
<dbReference type="NCBIfam" id="TIGR00464">
    <property type="entry name" value="gltX_bact"/>
    <property type="match status" value="1"/>
</dbReference>
<dbReference type="SUPFAM" id="SSF48163">
    <property type="entry name" value="An anticodon-binding domain of class I aminoacyl-tRNA synthetases"/>
    <property type="match status" value="1"/>
</dbReference>
<dbReference type="SUPFAM" id="SSF52374">
    <property type="entry name" value="Nucleotidylyl transferase"/>
    <property type="match status" value="1"/>
</dbReference>
<reference evidence="12" key="1">
    <citation type="submission" date="2020-05" db="EMBL/GenBank/DDBJ databases">
        <authorList>
            <person name="Chiriac C."/>
            <person name="Salcher M."/>
            <person name="Ghai R."/>
            <person name="Kavagutti S V."/>
        </authorList>
    </citation>
    <scope>NUCLEOTIDE SEQUENCE</scope>
</reference>
<evidence type="ECO:0000256" key="1">
    <source>
        <dbReference type="ARBA" id="ARBA00004173"/>
    </source>
</evidence>
<evidence type="ECO:0000256" key="9">
    <source>
        <dbReference type="ARBA" id="ARBA00030865"/>
    </source>
</evidence>
<dbReference type="InterPro" id="IPR014729">
    <property type="entry name" value="Rossmann-like_a/b/a_fold"/>
</dbReference>
<proteinExistence type="inferred from homology"/>
<sequence>MSTTVAKKVKVRFAPSPTGDLHVGNIRTALFDWAYARHTGGTFLFRIEDTDTTRVTDEYINAAIDTLKWLGLDWDEGPEVGGENGPYLQSQRLDIYAHWAAKFIEQKDAYHCYCTPEELEAVREAQRAANVAPGYNGHCRDLTADQIAEYKGLGRGAVVRMRMPDGSTTFNDLIRGEMAFDHKFVPDFVMVRADGSPLYTLAVAVDDVLMKVTHVLRGEDLLSSTPRQIRVYQAMGLAIEDYPVFAHLPFVMGADNAKLSKRNGEVSIAWYRDKGFLPEAICNYLALLGWSPGEDRENVTMKELCELFTVEKVNSSPARFDMKKLEAINGDKIRALTIDEFLTWALPFLIKAGVITGAPEEIALVKRALPIIQERIIMFSEVPAMLNFLFVKNFEVATDSLSKVIDSAAKEVLKRALKELEPISDWTHSSIEAALRASLIDEMGLKPRIAFGAVRIATTGSTISPPLFESMELLGKEASLARISAALTL</sequence>
<keyword evidence="4" id="KW-0436">Ligase</keyword>
<dbReference type="EC" id="6.1.1.17" evidence="3"/>
<dbReference type="InterPro" id="IPR001412">
    <property type="entry name" value="aa-tRNA-synth_I_CS"/>
</dbReference>
<evidence type="ECO:0000256" key="7">
    <source>
        <dbReference type="ARBA" id="ARBA00022917"/>
    </source>
</evidence>
<dbReference type="GO" id="GO:0005829">
    <property type="term" value="C:cytosol"/>
    <property type="evidence" value="ECO:0007669"/>
    <property type="project" value="TreeGrafter"/>
</dbReference>
<dbReference type="GO" id="GO:0004818">
    <property type="term" value="F:glutamate-tRNA ligase activity"/>
    <property type="evidence" value="ECO:0007669"/>
    <property type="project" value="UniProtKB-EC"/>
</dbReference>
<evidence type="ECO:0000256" key="4">
    <source>
        <dbReference type="ARBA" id="ARBA00022598"/>
    </source>
</evidence>
<evidence type="ECO:0000256" key="5">
    <source>
        <dbReference type="ARBA" id="ARBA00022741"/>
    </source>
</evidence>
<keyword evidence="6" id="KW-0067">ATP-binding</keyword>
<dbReference type="GO" id="GO:0006424">
    <property type="term" value="P:glutamyl-tRNA aminoacylation"/>
    <property type="evidence" value="ECO:0007669"/>
    <property type="project" value="InterPro"/>
</dbReference>
<protein>
    <recommendedName>
        <fullName evidence="3">glutamate--tRNA ligase</fullName>
        <ecNumber evidence="3">6.1.1.17</ecNumber>
    </recommendedName>
    <alternativeName>
        <fullName evidence="9">Glutamyl-tRNA synthetase</fullName>
    </alternativeName>
</protein>
<evidence type="ECO:0000256" key="2">
    <source>
        <dbReference type="ARBA" id="ARBA00007894"/>
    </source>
</evidence>
<gene>
    <name evidence="12" type="ORF">UFOPK3077_00152</name>
</gene>
<dbReference type="Gene3D" id="1.10.10.350">
    <property type="match status" value="1"/>
</dbReference>
<name>A0A6J6XI87_9ZZZZ</name>
<dbReference type="Pfam" id="PF00749">
    <property type="entry name" value="tRNA-synt_1c"/>
    <property type="match status" value="1"/>
</dbReference>
<evidence type="ECO:0000256" key="8">
    <source>
        <dbReference type="ARBA" id="ARBA00023146"/>
    </source>
</evidence>
<dbReference type="FunFam" id="3.40.50.620:FF:000045">
    <property type="entry name" value="Glutamate--tRNA ligase, mitochondrial"/>
    <property type="match status" value="1"/>
</dbReference>
<dbReference type="PRINTS" id="PR00987">
    <property type="entry name" value="TRNASYNTHGLU"/>
</dbReference>
<keyword evidence="5" id="KW-0547">Nucleotide-binding</keyword>
<dbReference type="Gene3D" id="3.40.50.620">
    <property type="entry name" value="HUPs"/>
    <property type="match status" value="1"/>
</dbReference>
<dbReference type="GO" id="GO:0008270">
    <property type="term" value="F:zinc ion binding"/>
    <property type="evidence" value="ECO:0007669"/>
    <property type="project" value="InterPro"/>
</dbReference>
<evidence type="ECO:0000313" key="12">
    <source>
        <dbReference type="EMBL" id="CAB4795334.1"/>
    </source>
</evidence>
<dbReference type="PANTHER" id="PTHR43311:SF2">
    <property type="entry name" value="GLUTAMATE--TRNA LIGASE, MITOCHONDRIAL-RELATED"/>
    <property type="match status" value="1"/>
</dbReference>
<feature type="domain" description="Aminoacyl-tRNA synthetase class I anticodon-binding" evidence="11">
    <location>
        <begin position="341"/>
        <end position="487"/>
    </location>
</feature>
<feature type="domain" description="Glutamyl/glutaminyl-tRNA synthetase class Ib catalytic" evidence="10">
    <location>
        <begin position="8"/>
        <end position="326"/>
    </location>
</feature>